<accession>A0AAV6GAM6</accession>
<evidence type="ECO:0000313" key="2">
    <source>
        <dbReference type="Proteomes" id="UP000823561"/>
    </source>
</evidence>
<protein>
    <submittedName>
        <fullName evidence="1">Uncharacterized protein</fullName>
    </submittedName>
</protein>
<proteinExistence type="predicted"/>
<feature type="non-terminal residue" evidence="1">
    <location>
        <position position="1"/>
    </location>
</feature>
<gene>
    <name evidence="1" type="ORF">AALO_G00160480</name>
</gene>
<comment type="caution">
    <text evidence="1">The sequence shown here is derived from an EMBL/GenBank/DDBJ whole genome shotgun (WGS) entry which is preliminary data.</text>
</comment>
<evidence type="ECO:0000313" key="1">
    <source>
        <dbReference type="EMBL" id="KAG5271995.1"/>
    </source>
</evidence>
<organism evidence="1 2">
    <name type="scientific">Alosa alosa</name>
    <name type="common">allis shad</name>
    <dbReference type="NCBI Taxonomy" id="278164"/>
    <lineage>
        <taxon>Eukaryota</taxon>
        <taxon>Metazoa</taxon>
        <taxon>Chordata</taxon>
        <taxon>Craniata</taxon>
        <taxon>Vertebrata</taxon>
        <taxon>Euteleostomi</taxon>
        <taxon>Actinopterygii</taxon>
        <taxon>Neopterygii</taxon>
        <taxon>Teleostei</taxon>
        <taxon>Clupei</taxon>
        <taxon>Clupeiformes</taxon>
        <taxon>Clupeoidei</taxon>
        <taxon>Clupeidae</taxon>
        <taxon>Alosa</taxon>
    </lineage>
</organism>
<dbReference type="AlphaFoldDB" id="A0AAV6GAM6"/>
<name>A0AAV6GAM6_9TELE</name>
<keyword evidence="2" id="KW-1185">Reference proteome</keyword>
<reference evidence="1" key="1">
    <citation type="submission" date="2020-10" db="EMBL/GenBank/DDBJ databases">
        <title>Chromosome-scale genome assembly of the Allis shad, Alosa alosa.</title>
        <authorList>
            <person name="Margot Z."/>
            <person name="Christophe K."/>
            <person name="Cabau C."/>
            <person name="Louis A."/>
            <person name="Berthelot C."/>
            <person name="Parey E."/>
            <person name="Roest Crollius H."/>
            <person name="Montfort J."/>
            <person name="Robinson-Rechavi M."/>
            <person name="Bucao C."/>
            <person name="Bouchez O."/>
            <person name="Gislard M."/>
            <person name="Lluch J."/>
            <person name="Milhes M."/>
            <person name="Lampietro C."/>
            <person name="Lopez Roques C."/>
            <person name="Donnadieu C."/>
            <person name="Braasch I."/>
            <person name="Desvignes T."/>
            <person name="Postlethwait J."/>
            <person name="Bobe J."/>
            <person name="Guiguen Y."/>
        </authorList>
    </citation>
    <scope>NUCLEOTIDE SEQUENCE</scope>
    <source>
        <strain evidence="1">M-15738</strain>
        <tissue evidence="1">Blood</tissue>
    </source>
</reference>
<dbReference type="EMBL" id="JADWDJ010000012">
    <property type="protein sequence ID" value="KAG5271995.1"/>
    <property type="molecule type" value="Genomic_DNA"/>
</dbReference>
<dbReference type="Proteomes" id="UP000823561">
    <property type="component" value="Chromosome 12"/>
</dbReference>
<sequence>LIVYARFGERELLAAADQLGSCDGTVFSGTRLPKCPTSALLQTNTLTGRGGKSFLFLLSLVSAPVLWCTSKARSCACAPALAVFVFIFRCGRLEGCRCLGRTGLGVCWTCASWWLCWRRAARVSTWSAGSPARPATGDSTSSSSWTSLEVYSFIWNDILLC</sequence>